<proteinExistence type="predicted"/>
<dbReference type="OMA" id="VQVTEWN"/>
<feature type="compositionally biased region" description="Polar residues" evidence="1">
    <location>
        <begin position="14"/>
        <end position="25"/>
    </location>
</feature>
<feature type="region of interest" description="Disordered" evidence="1">
    <location>
        <begin position="1"/>
        <end position="25"/>
    </location>
</feature>
<gene>
    <name evidence="3" type="ORF">PPRIM_AZ9-3.1.T1470021</name>
</gene>
<accession>A0A8S1Q7X6</accession>
<evidence type="ECO:0000259" key="2">
    <source>
        <dbReference type="Pfam" id="PF24713"/>
    </source>
</evidence>
<protein>
    <recommendedName>
        <fullName evidence="2">TORTIFOLIA1/TORL1-2 C-terminal domain-containing protein</fullName>
    </recommendedName>
</protein>
<evidence type="ECO:0000256" key="1">
    <source>
        <dbReference type="SAM" id="MobiDB-lite"/>
    </source>
</evidence>
<dbReference type="AlphaFoldDB" id="A0A8S1Q7X6"/>
<name>A0A8S1Q7X6_PARPR</name>
<evidence type="ECO:0000313" key="3">
    <source>
        <dbReference type="EMBL" id="CAD8111275.1"/>
    </source>
</evidence>
<reference evidence="3" key="1">
    <citation type="submission" date="2021-01" db="EMBL/GenBank/DDBJ databases">
        <authorList>
            <consortium name="Genoscope - CEA"/>
            <person name="William W."/>
        </authorList>
    </citation>
    <scope>NUCLEOTIDE SEQUENCE</scope>
</reference>
<evidence type="ECO:0000313" key="4">
    <source>
        <dbReference type="Proteomes" id="UP000688137"/>
    </source>
</evidence>
<feature type="domain" description="TORTIFOLIA1/TORL1-2 C-terminal" evidence="2">
    <location>
        <begin position="31"/>
        <end position="107"/>
    </location>
</feature>
<dbReference type="EMBL" id="CAJJDM010000151">
    <property type="protein sequence ID" value="CAD8111275.1"/>
    <property type="molecule type" value="Genomic_DNA"/>
</dbReference>
<dbReference type="InterPro" id="IPR057599">
    <property type="entry name" value="TORTIFOLIA1/TORL1-2_C"/>
</dbReference>
<comment type="caution">
    <text evidence="3">The sequence shown here is derived from an EMBL/GenBank/DDBJ whole genome shotgun (WGS) entry which is preliminary data.</text>
</comment>
<sequence>MRRNFQNLIKDPPTNAQRESKPQQPTIVQVTEWNKALEYLDAGDINKAYEEILISEDDLYLLRLMTITGPCVNKLSQKVAFQLHQKIKLLMKSEFWKVLALQMLGNLSSKQECLRIEQKQKLQQLLYQWSKSWQPSISKETVLLYNSGVFKPDHII</sequence>
<dbReference type="Proteomes" id="UP000688137">
    <property type="component" value="Unassembled WGS sequence"/>
</dbReference>
<keyword evidence="4" id="KW-1185">Reference proteome</keyword>
<dbReference type="Pfam" id="PF24713">
    <property type="entry name" value="TOR1L1_C"/>
    <property type="match status" value="1"/>
</dbReference>
<organism evidence="3 4">
    <name type="scientific">Paramecium primaurelia</name>
    <dbReference type="NCBI Taxonomy" id="5886"/>
    <lineage>
        <taxon>Eukaryota</taxon>
        <taxon>Sar</taxon>
        <taxon>Alveolata</taxon>
        <taxon>Ciliophora</taxon>
        <taxon>Intramacronucleata</taxon>
        <taxon>Oligohymenophorea</taxon>
        <taxon>Peniculida</taxon>
        <taxon>Parameciidae</taxon>
        <taxon>Paramecium</taxon>
    </lineage>
</organism>